<evidence type="ECO:0000256" key="3">
    <source>
        <dbReference type="ARBA" id="ARBA00022485"/>
    </source>
</evidence>
<evidence type="ECO:0000256" key="10">
    <source>
        <dbReference type="HAMAP-Rule" id="MF_03115"/>
    </source>
</evidence>
<feature type="binding site" evidence="10">
    <location>
        <position position="313"/>
    </location>
    <ligand>
        <name>[4Fe-4S] cluster</name>
        <dbReference type="ChEBI" id="CHEBI:49883"/>
    </ligand>
</feature>
<comment type="cofactor">
    <cofactor evidence="10">
        <name>[2Fe-2S] cluster</name>
        <dbReference type="ChEBI" id="CHEBI:190135"/>
    </cofactor>
</comment>
<dbReference type="PANTHER" id="PTHR13273:SF14">
    <property type="entry name" value="ANAMORSIN"/>
    <property type="match status" value="1"/>
</dbReference>
<keyword evidence="13" id="KW-1185">Reference proteome</keyword>
<dbReference type="PANTHER" id="PTHR13273">
    <property type="entry name" value="ANAMORSIN"/>
    <property type="match status" value="1"/>
</dbReference>
<dbReference type="Proteomes" id="UP000626092">
    <property type="component" value="Unassembled WGS sequence"/>
</dbReference>
<feature type="binding site" evidence="10">
    <location>
        <position position="287"/>
    </location>
    <ligand>
        <name>[2Fe-2S] cluster</name>
        <dbReference type="ChEBI" id="CHEBI:190135"/>
    </ligand>
</feature>
<dbReference type="HAMAP" id="MF_03115">
    <property type="entry name" value="Anamorsin"/>
    <property type="match status" value="1"/>
</dbReference>
<evidence type="ECO:0000259" key="11">
    <source>
        <dbReference type="Pfam" id="PF05093"/>
    </source>
</evidence>
<keyword evidence="7 10" id="KW-0408">Iron</keyword>
<evidence type="ECO:0000256" key="7">
    <source>
        <dbReference type="ARBA" id="ARBA00023004"/>
    </source>
</evidence>
<accession>A0A834LM14</accession>
<comment type="domain">
    <text evidence="10">The N-terminal domain has structural similarity with S-adenosyl-L-methionine-dependent methyltransferases, but does not bind S-adenosyl-L-methionine. It is required for correct assembly of the 2 Fe-S clusters.</text>
</comment>
<dbReference type="GO" id="GO:0016226">
    <property type="term" value="P:iron-sulfur cluster assembly"/>
    <property type="evidence" value="ECO:0007669"/>
    <property type="project" value="UniProtKB-UniRule"/>
</dbReference>
<dbReference type="EMBL" id="WJXA01000006">
    <property type="protein sequence ID" value="KAF7140762.1"/>
    <property type="molecule type" value="Genomic_DNA"/>
</dbReference>
<name>A0A834LM14_RHOSS</name>
<evidence type="ECO:0000313" key="12">
    <source>
        <dbReference type="EMBL" id="KAF7140762.1"/>
    </source>
</evidence>
<feature type="binding site" evidence="10">
    <location>
        <position position="285"/>
    </location>
    <ligand>
        <name>[2Fe-2S] cluster</name>
        <dbReference type="ChEBI" id="CHEBI:190135"/>
    </ligand>
</feature>
<organism evidence="12 13">
    <name type="scientific">Rhododendron simsii</name>
    <name type="common">Sims's rhododendron</name>
    <dbReference type="NCBI Taxonomy" id="118357"/>
    <lineage>
        <taxon>Eukaryota</taxon>
        <taxon>Viridiplantae</taxon>
        <taxon>Streptophyta</taxon>
        <taxon>Embryophyta</taxon>
        <taxon>Tracheophyta</taxon>
        <taxon>Spermatophyta</taxon>
        <taxon>Magnoliopsida</taxon>
        <taxon>eudicotyledons</taxon>
        <taxon>Gunneridae</taxon>
        <taxon>Pentapetalae</taxon>
        <taxon>asterids</taxon>
        <taxon>Ericales</taxon>
        <taxon>Ericaceae</taxon>
        <taxon>Ericoideae</taxon>
        <taxon>Rhodoreae</taxon>
        <taxon>Rhododendron</taxon>
    </lineage>
</organism>
<evidence type="ECO:0000256" key="6">
    <source>
        <dbReference type="ARBA" id="ARBA00022723"/>
    </source>
</evidence>
<dbReference type="Gene3D" id="3.40.50.150">
    <property type="entry name" value="Vaccinia Virus protein VP39"/>
    <property type="match status" value="1"/>
</dbReference>
<sequence>MLNAKIVWRKRASGVACPRQFRISSWDGASRCSLLISGKYTWYNPPNKARDFALKYPISSSNRRDSIPGVAIPYAPVDVMEMQESVLALTDLAVLPTSAVLNAVKMINNEGVGNIDPQVITQASLLYKLPMDFASVDIMVFICSSSEFPDHQLFEEIPRVVKPGGMVLLHQSSESAPGEMKTSLLVRKLLVAGFVDVKVFPVNSILQSEAAQFLGIKARKPSWKIGSSFALERKPTKVLPKVQIDDDMDLIDEDSLLTEEDLKKPQLPPSGDCEVGSTRKACKNCTCGRAEVEEKVQKLELTMDHLTNPQSACGSCGLGDAFRCGTCPYRGLPPFKLGEKVTLAGNFLVADI</sequence>
<comment type="domain">
    <text evidence="10">The twin Cx2C motifs are involved in the recognition by the mitochondrial MIA40-ERV1 disulfide relay system. The formation of 2 disulfide bonds in the Cx2C motifs through dithiol/disulfide exchange reactions effectively traps the protein in the mitochondrial intermembrane space.</text>
</comment>
<keyword evidence="5 10" id="KW-0001">2Fe-2S</keyword>
<feature type="binding site" evidence="10">
    <location>
        <position position="327"/>
    </location>
    <ligand>
        <name>[4Fe-4S] cluster</name>
        <dbReference type="ChEBI" id="CHEBI:49883"/>
    </ligand>
</feature>
<comment type="function">
    <text evidence="10">Component of the cytosolic iron-sulfur (Fe-S) protein assembly (CIA) machinery. Required for the maturation of extramitochondrial Fe-S proteins. Part of an electron transfer chain functioning in an early step of cytosolic Fe-S biogenesis, facilitating the de novo assembly of a [4Fe-4S] cluster on the cytosolic Fe-S scaffold complex. Electrons are transferred from NADPH via a FAD- and FMN-containing diflavin oxidoreductase. Together with the diflavin oxidoreductase, also required for the assembly of the diferric tyrosyl radical cofactor of ribonucleotide reductase (RNR), probably by providing electrons for reduction during radical cofactor maturation in the catalytic small subunit.</text>
</comment>
<dbReference type="InterPro" id="IPR029063">
    <property type="entry name" value="SAM-dependent_MTases_sf"/>
</dbReference>
<reference evidence="12" key="1">
    <citation type="submission" date="2019-11" db="EMBL/GenBank/DDBJ databases">
        <authorList>
            <person name="Liu Y."/>
            <person name="Hou J."/>
            <person name="Li T.-Q."/>
            <person name="Guan C.-H."/>
            <person name="Wu X."/>
            <person name="Wu H.-Z."/>
            <person name="Ling F."/>
            <person name="Zhang R."/>
            <person name="Shi X.-G."/>
            <person name="Ren J.-P."/>
            <person name="Chen E.-F."/>
            <person name="Sun J.-M."/>
        </authorList>
    </citation>
    <scope>NUCLEOTIDE SEQUENCE</scope>
    <source>
        <strain evidence="12">Adult_tree_wgs_1</strain>
        <tissue evidence="12">Leaves</tissue>
    </source>
</reference>
<keyword evidence="3 10" id="KW-0004">4Fe-4S</keyword>
<comment type="caution">
    <text evidence="10">Lacks conserved residue(s) required for the propagation of feature annotation.</text>
</comment>
<keyword evidence="4 10" id="KW-0963">Cytoplasm</keyword>
<dbReference type="GO" id="GO:0051539">
    <property type="term" value="F:4 iron, 4 sulfur cluster binding"/>
    <property type="evidence" value="ECO:0007669"/>
    <property type="project" value="UniProtKB-KW"/>
</dbReference>
<comment type="cofactor">
    <cofactor evidence="1 10">
        <name>[4Fe-4S] cluster</name>
        <dbReference type="ChEBI" id="CHEBI:49883"/>
    </cofactor>
</comment>
<feature type="domain" description="Anamorsin C-terminal" evidence="11">
    <location>
        <begin position="273"/>
        <end position="343"/>
    </location>
</feature>
<comment type="similarity">
    <text evidence="2 10">Belongs to the anamorsin family.</text>
</comment>
<dbReference type="GO" id="GO:0046872">
    <property type="term" value="F:metal ion binding"/>
    <property type="evidence" value="ECO:0007669"/>
    <property type="project" value="UniProtKB-KW"/>
</dbReference>
<proteinExistence type="inferred from homology"/>
<feature type="short sequence motif" description="Cx2C motif 1" evidence="10">
    <location>
        <begin position="313"/>
        <end position="316"/>
    </location>
</feature>
<feature type="binding site" evidence="10">
    <location>
        <position position="316"/>
    </location>
    <ligand>
        <name>[4Fe-4S] cluster</name>
        <dbReference type="ChEBI" id="CHEBI:49883"/>
    </ligand>
</feature>
<feature type="binding site" evidence="10">
    <location>
        <position position="282"/>
    </location>
    <ligand>
        <name>[2Fe-2S] cluster</name>
        <dbReference type="ChEBI" id="CHEBI:190135"/>
    </ligand>
</feature>
<dbReference type="GO" id="GO:0009055">
    <property type="term" value="F:electron transfer activity"/>
    <property type="evidence" value="ECO:0007669"/>
    <property type="project" value="UniProtKB-UniRule"/>
</dbReference>
<comment type="caution">
    <text evidence="12">The sequence shown here is derived from an EMBL/GenBank/DDBJ whole genome shotgun (WGS) entry which is preliminary data.</text>
</comment>
<evidence type="ECO:0000256" key="2">
    <source>
        <dbReference type="ARBA" id="ARBA00008169"/>
    </source>
</evidence>
<dbReference type="SUPFAM" id="SSF53335">
    <property type="entry name" value="S-adenosyl-L-methionine-dependent methyltransferases"/>
    <property type="match status" value="1"/>
</dbReference>
<dbReference type="InterPro" id="IPR007785">
    <property type="entry name" value="Anamorsin"/>
</dbReference>
<evidence type="ECO:0000256" key="4">
    <source>
        <dbReference type="ARBA" id="ARBA00022490"/>
    </source>
</evidence>
<dbReference type="AlphaFoldDB" id="A0A834LM14"/>
<dbReference type="GO" id="GO:0005758">
    <property type="term" value="C:mitochondrial intermembrane space"/>
    <property type="evidence" value="ECO:0007669"/>
    <property type="project" value="UniProtKB-SubCell"/>
</dbReference>
<feature type="region of interest" description="Fe-S binding site B" evidence="10">
    <location>
        <begin position="313"/>
        <end position="327"/>
    </location>
</feature>
<comment type="subcellular location">
    <subcellularLocation>
        <location evidence="10">Cytoplasm</location>
    </subcellularLocation>
    <subcellularLocation>
        <location evidence="10">Mitochondrion intermembrane space</location>
    </subcellularLocation>
</comment>
<protein>
    <recommendedName>
        <fullName evidence="10">Anamorsin homolog</fullName>
    </recommendedName>
    <alternativeName>
        <fullName evidence="10">Fe-S cluster assembly protein DRE2 homolog</fullName>
    </alternativeName>
</protein>
<dbReference type="GO" id="GO:0051537">
    <property type="term" value="F:2 iron, 2 sulfur cluster binding"/>
    <property type="evidence" value="ECO:0007669"/>
    <property type="project" value="UniProtKB-UniRule"/>
</dbReference>
<feature type="short sequence motif" description="Cx2C motif 2" evidence="10">
    <location>
        <begin position="324"/>
        <end position="327"/>
    </location>
</feature>
<evidence type="ECO:0000313" key="13">
    <source>
        <dbReference type="Proteomes" id="UP000626092"/>
    </source>
</evidence>
<gene>
    <name evidence="12" type="ORF">RHSIM_Rhsim06G0126100</name>
</gene>
<dbReference type="Pfam" id="PF05093">
    <property type="entry name" value="CIAPIN1"/>
    <property type="match status" value="1"/>
</dbReference>
<keyword evidence="6 10" id="KW-0479">Metal-binding</keyword>
<evidence type="ECO:0000256" key="1">
    <source>
        <dbReference type="ARBA" id="ARBA00001966"/>
    </source>
</evidence>
<feature type="binding site" evidence="10">
    <location>
        <position position="273"/>
    </location>
    <ligand>
        <name>[2Fe-2S] cluster</name>
        <dbReference type="ChEBI" id="CHEBI:190135"/>
    </ligand>
</feature>
<comment type="subunit">
    <text evidence="10">Monomer.</text>
</comment>
<dbReference type="OrthoDB" id="311633at2759"/>
<evidence type="ECO:0000256" key="9">
    <source>
        <dbReference type="ARBA" id="ARBA00023128"/>
    </source>
</evidence>
<evidence type="ECO:0000256" key="5">
    <source>
        <dbReference type="ARBA" id="ARBA00022714"/>
    </source>
</evidence>
<comment type="domain">
    <text evidence="10">The C-terminal domain binds 2 Fe-S clusters but is otherwise mostly in an intrinsically disordered conformation.</text>
</comment>
<evidence type="ECO:0000256" key="8">
    <source>
        <dbReference type="ARBA" id="ARBA00023014"/>
    </source>
</evidence>
<keyword evidence="9 10" id="KW-0496">Mitochondrion</keyword>
<feature type="binding site" evidence="10">
    <location>
        <position position="324"/>
    </location>
    <ligand>
        <name>[4Fe-4S] cluster</name>
        <dbReference type="ChEBI" id="CHEBI:49883"/>
    </ligand>
</feature>
<keyword evidence="8 10" id="KW-0411">Iron-sulfur</keyword>
<dbReference type="InterPro" id="IPR046408">
    <property type="entry name" value="CIAPIN1"/>
</dbReference>